<keyword evidence="2" id="KW-0694">RNA-binding</keyword>
<dbReference type="InterPro" id="IPR006224">
    <property type="entry name" value="PsdUridine_synth_RluA-like_CS"/>
</dbReference>
<dbReference type="GO" id="GO:0009982">
    <property type="term" value="F:pseudouridine synthase activity"/>
    <property type="evidence" value="ECO:0007669"/>
    <property type="project" value="InterPro"/>
</dbReference>
<dbReference type="CDD" id="cd02869">
    <property type="entry name" value="PseudoU_synth_RluA_like"/>
    <property type="match status" value="1"/>
</dbReference>
<evidence type="ECO:0000259" key="3">
    <source>
        <dbReference type="Pfam" id="PF00849"/>
    </source>
</evidence>
<dbReference type="PROSITE" id="PS01129">
    <property type="entry name" value="PSI_RLU"/>
    <property type="match status" value="1"/>
</dbReference>
<dbReference type="AlphaFoldDB" id="A0A1F6GDN0"/>
<dbReference type="PANTHER" id="PTHR21600">
    <property type="entry name" value="MITOCHONDRIAL RNA PSEUDOURIDINE SYNTHASE"/>
    <property type="match status" value="1"/>
</dbReference>
<comment type="similarity">
    <text evidence="1">Belongs to the pseudouridine synthase RluA family.</text>
</comment>
<dbReference type="PROSITE" id="PS50889">
    <property type="entry name" value="S4"/>
    <property type="match status" value="1"/>
</dbReference>
<name>A0A1F6GDN0_9PROT</name>
<comment type="caution">
    <text evidence="4">The sequence shown here is derived from an EMBL/GenBank/DDBJ whole genome shotgun (WGS) entry which is preliminary data.</text>
</comment>
<evidence type="ECO:0000256" key="2">
    <source>
        <dbReference type="PROSITE-ProRule" id="PRU00182"/>
    </source>
</evidence>
<evidence type="ECO:0000256" key="1">
    <source>
        <dbReference type="ARBA" id="ARBA00010876"/>
    </source>
</evidence>
<dbReference type="STRING" id="1817772.A2527_04340"/>
<organism evidence="4 5">
    <name type="scientific">Candidatus Lambdaproteobacteria bacterium RIFOXYD2_FULL_50_16</name>
    <dbReference type="NCBI Taxonomy" id="1817772"/>
    <lineage>
        <taxon>Bacteria</taxon>
        <taxon>Pseudomonadati</taxon>
        <taxon>Pseudomonadota</taxon>
        <taxon>Candidatus Lambdaproteobacteria</taxon>
    </lineage>
</organism>
<dbReference type="Gene3D" id="3.30.2350.10">
    <property type="entry name" value="Pseudouridine synthase"/>
    <property type="match status" value="1"/>
</dbReference>
<dbReference type="Pfam" id="PF00849">
    <property type="entry name" value="PseudoU_synth_2"/>
    <property type="match status" value="1"/>
</dbReference>
<dbReference type="GO" id="GO:0000455">
    <property type="term" value="P:enzyme-directed rRNA pseudouridine synthesis"/>
    <property type="evidence" value="ECO:0007669"/>
    <property type="project" value="TreeGrafter"/>
</dbReference>
<accession>A0A1F6GDN0</accession>
<feature type="domain" description="Pseudouridine synthase RsuA/RluA-like" evidence="3">
    <location>
        <begin position="85"/>
        <end position="234"/>
    </location>
</feature>
<gene>
    <name evidence="4" type="ORF">A2527_04340</name>
</gene>
<dbReference type="SUPFAM" id="SSF55120">
    <property type="entry name" value="Pseudouridine synthase"/>
    <property type="match status" value="1"/>
</dbReference>
<dbReference type="PANTHER" id="PTHR21600:SF87">
    <property type="entry name" value="RNA PSEUDOURIDYLATE SYNTHASE DOMAIN-CONTAINING PROTEIN 1"/>
    <property type="match status" value="1"/>
</dbReference>
<sequence>MQVFRYVRHQQNKEELIDFLCRRFPYHPRFKWIEQVTSGALTVNTANAKPAQILETGDQIEYRRERALEPAIDRRYKMVYEDEFLLVVEKNGNIPIVESGRFYQNTLINVLKEEEGYSELFAVHRLDKETSGLVLVAKSAEMAKAMGFQFAKGETKKIYQAVLIGQLEQEVLVDQPIGKVKPAGPETVRIRQLIEAGGKASQSIFRPLAKAGGLTLVEVELLTGRTHQIRCHAEWLGMPILGDKLYGQSDERFLRIYQGEEEPIFGEFGLIDRQLLHAGKLGFFHPSSGDWREFD</sequence>
<evidence type="ECO:0000313" key="4">
    <source>
        <dbReference type="EMBL" id="OGG96214.1"/>
    </source>
</evidence>
<protein>
    <recommendedName>
        <fullName evidence="3">Pseudouridine synthase RsuA/RluA-like domain-containing protein</fullName>
    </recommendedName>
</protein>
<dbReference type="Proteomes" id="UP000178449">
    <property type="component" value="Unassembled WGS sequence"/>
</dbReference>
<feature type="non-terminal residue" evidence="4">
    <location>
        <position position="295"/>
    </location>
</feature>
<dbReference type="InterPro" id="IPR050188">
    <property type="entry name" value="RluA_PseudoU_synthase"/>
</dbReference>
<evidence type="ECO:0000313" key="5">
    <source>
        <dbReference type="Proteomes" id="UP000178449"/>
    </source>
</evidence>
<reference evidence="4 5" key="1">
    <citation type="journal article" date="2016" name="Nat. Commun.">
        <title>Thousands of microbial genomes shed light on interconnected biogeochemical processes in an aquifer system.</title>
        <authorList>
            <person name="Anantharaman K."/>
            <person name="Brown C.T."/>
            <person name="Hug L.A."/>
            <person name="Sharon I."/>
            <person name="Castelle C.J."/>
            <person name="Probst A.J."/>
            <person name="Thomas B.C."/>
            <person name="Singh A."/>
            <person name="Wilkins M.J."/>
            <person name="Karaoz U."/>
            <person name="Brodie E.L."/>
            <person name="Williams K.H."/>
            <person name="Hubbard S.S."/>
            <person name="Banfield J.F."/>
        </authorList>
    </citation>
    <scope>NUCLEOTIDE SEQUENCE [LARGE SCALE GENOMIC DNA]</scope>
</reference>
<dbReference type="GO" id="GO:0140098">
    <property type="term" value="F:catalytic activity, acting on RNA"/>
    <property type="evidence" value="ECO:0007669"/>
    <property type="project" value="UniProtKB-ARBA"/>
</dbReference>
<dbReference type="InterPro" id="IPR020103">
    <property type="entry name" value="PsdUridine_synth_cat_dom_sf"/>
</dbReference>
<dbReference type="GO" id="GO:0003723">
    <property type="term" value="F:RNA binding"/>
    <property type="evidence" value="ECO:0007669"/>
    <property type="project" value="UniProtKB-KW"/>
</dbReference>
<proteinExistence type="inferred from homology"/>
<dbReference type="EMBL" id="MFNE01000017">
    <property type="protein sequence ID" value="OGG96214.1"/>
    <property type="molecule type" value="Genomic_DNA"/>
</dbReference>
<dbReference type="InterPro" id="IPR006145">
    <property type="entry name" value="PsdUridine_synth_RsuA/RluA"/>
</dbReference>